<accession>A0A7J9MME8</accession>
<dbReference type="Proteomes" id="UP000593576">
    <property type="component" value="Unassembled WGS sequence"/>
</dbReference>
<proteinExistence type="predicted"/>
<gene>
    <name evidence="2" type="ORF">Goshw_005947</name>
</gene>
<keyword evidence="1" id="KW-0812">Transmembrane</keyword>
<dbReference type="AlphaFoldDB" id="A0A7J9MME8"/>
<protein>
    <submittedName>
        <fullName evidence="2">Uncharacterized protein</fullName>
    </submittedName>
</protein>
<dbReference type="EMBL" id="JABFAF010000012">
    <property type="protein sequence ID" value="MBA0872067.1"/>
    <property type="molecule type" value="Genomic_DNA"/>
</dbReference>
<keyword evidence="1" id="KW-1133">Transmembrane helix</keyword>
<evidence type="ECO:0000313" key="2">
    <source>
        <dbReference type="EMBL" id="MBA0872067.1"/>
    </source>
</evidence>
<keyword evidence="3" id="KW-1185">Reference proteome</keyword>
<evidence type="ECO:0000313" key="3">
    <source>
        <dbReference type="Proteomes" id="UP000593576"/>
    </source>
</evidence>
<feature type="transmembrane region" description="Helical" evidence="1">
    <location>
        <begin position="51"/>
        <end position="71"/>
    </location>
</feature>
<organism evidence="2 3">
    <name type="scientific">Gossypium schwendimanii</name>
    <name type="common">Cotton</name>
    <dbReference type="NCBI Taxonomy" id="34291"/>
    <lineage>
        <taxon>Eukaryota</taxon>
        <taxon>Viridiplantae</taxon>
        <taxon>Streptophyta</taxon>
        <taxon>Embryophyta</taxon>
        <taxon>Tracheophyta</taxon>
        <taxon>Spermatophyta</taxon>
        <taxon>Magnoliopsida</taxon>
        <taxon>eudicotyledons</taxon>
        <taxon>Gunneridae</taxon>
        <taxon>Pentapetalae</taxon>
        <taxon>rosids</taxon>
        <taxon>malvids</taxon>
        <taxon>Malvales</taxon>
        <taxon>Malvaceae</taxon>
        <taxon>Malvoideae</taxon>
        <taxon>Gossypium</taxon>
    </lineage>
</organism>
<evidence type="ECO:0000256" key="1">
    <source>
        <dbReference type="SAM" id="Phobius"/>
    </source>
</evidence>
<reference evidence="2 3" key="1">
    <citation type="journal article" date="2019" name="Genome Biol. Evol.">
        <title>Insights into the evolution of the New World diploid cottons (Gossypium, subgenus Houzingenia) based on genome sequencing.</title>
        <authorList>
            <person name="Grover C.E."/>
            <person name="Arick M.A. 2nd"/>
            <person name="Thrash A."/>
            <person name="Conover J.L."/>
            <person name="Sanders W.S."/>
            <person name="Peterson D.G."/>
            <person name="Frelichowski J.E."/>
            <person name="Scheffler J.A."/>
            <person name="Scheffler B.E."/>
            <person name="Wendel J.F."/>
        </authorList>
    </citation>
    <scope>NUCLEOTIDE SEQUENCE [LARGE SCALE GENOMIC DNA]</scope>
    <source>
        <strain evidence="2">1</strain>
        <tissue evidence="2">Leaf</tissue>
    </source>
</reference>
<keyword evidence="1" id="KW-0472">Membrane</keyword>
<comment type="caution">
    <text evidence="2">The sequence shown here is derived from an EMBL/GenBank/DDBJ whole genome shotgun (WGS) entry which is preliminary data.</text>
</comment>
<dbReference type="OrthoDB" id="653468at2759"/>
<sequence>MEDSMAEDTVQASPAVVTFSQQPISPPASGFVFAIRMSLMPAQMRGAVKNVAVISSFLWAGWSQFCMFFLVKIRDNIWNCTISIS</sequence>
<name>A0A7J9MME8_GOSSC</name>